<name>A0A8J3C9Z5_9PSEU</name>
<sequence>MAKNETAAPVVALLRLAEEKACTGYLAARKAQMRLGARVMSLRQLVTEHPSRTDYRAAWNAAALAFYDAVQRTRLAYAAWHRAQVRTDAKWTATESRVRTFQRLGASPRTAVIRSIPSAAVSCGEDVPGGEAA</sequence>
<keyword evidence="2" id="KW-1185">Reference proteome</keyword>
<gene>
    <name evidence="1" type="ORF">GCM10012275_02430</name>
</gene>
<evidence type="ECO:0000313" key="2">
    <source>
        <dbReference type="Proteomes" id="UP000637578"/>
    </source>
</evidence>
<organism evidence="1 2">
    <name type="scientific">Longimycelium tulufanense</name>
    <dbReference type="NCBI Taxonomy" id="907463"/>
    <lineage>
        <taxon>Bacteria</taxon>
        <taxon>Bacillati</taxon>
        <taxon>Actinomycetota</taxon>
        <taxon>Actinomycetes</taxon>
        <taxon>Pseudonocardiales</taxon>
        <taxon>Pseudonocardiaceae</taxon>
        <taxon>Longimycelium</taxon>
    </lineage>
</organism>
<dbReference type="Proteomes" id="UP000637578">
    <property type="component" value="Unassembled WGS sequence"/>
</dbReference>
<accession>A0A8J3C9Z5</accession>
<comment type="caution">
    <text evidence="1">The sequence shown here is derived from an EMBL/GenBank/DDBJ whole genome shotgun (WGS) entry which is preliminary data.</text>
</comment>
<reference evidence="1" key="2">
    <citation type="submission" date="2020-09" db="EMBL/GenBank/DDBJ databases">
        <authorList>
            <person name="Sun Q."/>
            <person name="Zhou Y."/>
        </authorList>
    </citation>
    <scope>NUCLEOTIDE SEQUENCE</scope>
    <source>
        <strain evidence="1">CGMCC 4.5737</strain>
    </source>
</reference>
<protein>
    <submittedName>
        <fullName evidence="1">Uncharacterized protein</fullName>
    </submittedName>
</protein>
<evidence type="ECO:0000313" key="1">
    <source>
        <dbReference type="EMBL" id="GGM34675.1"/>
    </source>
</evidence>
<proteinExistence type="predicted"/>
<dbReference type="AlphaFoldDB" id="A0A8J3C9Z5"/>
<reference evidence="1" key="1">
    <citation type="journal article" date="2014" name="Int. J. Syst. Evol. Microbiol.">
        <title>Complete genome sequence of Corynebacterium casei LMG S-19264T (=DSM 44701T), isolated from a smear-ripened cheese.</title>
        <authorList>
            <consortium name="US DOE Joint Genome Institute (JGI-PGF)"/>
            <person name="Walter F."/>
            <person name="Albersmeier A."/>
            <person name="Kalinowski J."/>
            <person name="Ruckert C."/>
        </authorList>
    </citation>
    <scope>NUCLEOTIDE SEQUENCE</scope>
    <source>
        <strain evidence="1">CGMCC 4.5737</strain>
    </source>
</reference>
<dbReference type="RefSeq" id="WP_189052908.1">
    <property type="nucleotide sequence ID" value="NZ_BMMK01000001.1"/>
</dbReference>
<dbReference type="EMBL" id="BMMK01000001">
    <property type="protein sequence ID" value="GGM34675.1"/>
    <property type="molecule type" value="Genomic_DNA"/>
</dbReference>